<gene>
    <name evidence="7" type="ORF">ACFONP_03355</name>
</gene>
<evidence type="ECO:0000256" key="4">
    <source>
        <dbReference type="ARBA" id="ARBA00023136"/>
    </source>
</evidence>
<proteinExistence type="predicted"/>
<feature type="transmembrane region" description="Helical" evidence="5">
    <location>
        <begin position="74"/>
        <end position="92"/>
    </location>
</feature>
<feature type="transmembrane region" description="Helical" evidence="5">
    <location>
        <begin position="6"/>
        <end position="23"/>
    </location>
</feature>
<dbReference type="Proteomes" id="UP001595607">
    <property type="component" value="Unassembled WGS sequence"/>
</dbReference>
<dbReference type="EMBL" id="JBHRVA010000002">
    <property type="protein sequence ID" value="MFC3301761.1"/>
    <property type="molecule type" value="Genomic_DNA"/>
</dbReference>
<protein>
    <submittedName>
        <fullName evidence="7">NnrU family protein</fullName>
    </submittedName>
</protein>
<sequence>MTALYLGLAIFMGTHLFTGFARGTRQALIEQIGEMSYKGLYSVISLIGFVLIIMGWRQASMEPVYTPPEWGPGAAVILMVLSFILFSAAYLPAGRIKSFVGHPMVVGTILFGLAHLLANGDVRSVVLFGAFFSYGILDRIAVAMRGETGPKGTSLVGDLGALGLGLLGSYLVIHHLHRYLAGVALDPAHLFGH</sequence>
<evidence type="ECO:0000313" key="7">
    <source>
        <dbReference type="EMBL" id="MFC3301761.1"/>
    </source>
</evidence>
<keyword evidence="3 5" id="KW-1133">Transmembrane helix</keyword>
<organism evidence="7 8">
    <name type="scientific">Parvularcula lutaonensis</name>
    <dbReference type="NCBI Taxonomy" id="491923"/>
    <lineage>
        <taxon>Bacteria</taxon>
        <taxon>Pseudomonadati</taxon>
        <taxon>Pseudomonadota</taxon>
        <taxon>Alphaproteobacteria</taxon>
        <taxon>Parvularculales</taxon>
        <taxon>Parvularculaceae</taxon>
        <taxon>Parvularcula</taxon>
    </lineage>
</organism>
<feature type="transmembrane region" description="Helical" evidence="5">
    <location>
        <begin position="154"/>
        <end position="173"/>
    </location>
</feature>
<dbReference type="InterPro" id="IPR009915">
    <property type="entry name" value="NnrU_dom"/>
</dbReference>
<reference evidence="8" key="1">
    <citation type="journal article" date="2019" name="Int. J. Syst. Evol. Microbiol.">
        <title>The Global Catalogue of Microorganisms (GCM) 10K type strain sequencing project: providing services to taxonomists for standard genome sequencing and annotation.</title>
        <authorList>
            <consortium name="The Broad Institute Genomics Platform"/>
            <consortium name="The Broad Institute Genome Sequencing Center for Infectious Disease"/>
            <person name="Wu L."/>
            <person name="Ma J."/>
        </authorList>
    </citation>
    <scope>NUCLEOTIDE SEQUENCE [LARGE SCALE GENOMIC DNA]</scope>
    <source>
        <strain evidence="8">KCTC 22245</strain>
    </source>
</reference>
<keyword evidence="4 5" id="KW-0472">Membrane</keyword>
<accession>A0ABV7MBN9</accession>
<comment type="subcellular location">
    <subcellularLocation>
        <location evidence="1">Membrane</location>
        <topology evidence="1">Multi-pass membrane protein</topology>
    </subcellularLocation>
</comment>
<evidence type="ECO:0000256" key="5">
    <source>
        <dbReference type="SAM" id="Phobius"/>
    </source>
</evidence>
<evidence type="ECO:0000256" key="1">
    <source>
        <dbReference type="ARBA" id="ARBA00004141"/>
    </source>
</evidence>
<evidence type="ECO:0000256" key="3">
    <source>
        <dbReference type="ARBA" id="ARBA00022989"/>
    </source>
</evidence>
<keyword evidence="2 5" id="KW-0812">Transmembrane</keyword>
<feature type="transmembrane region" description="Helical" evidence="5">
    <location>
        <begin position="99"/>
        <end position="118"/>
    </location>
</feature>
<feature type="transmembrane region" description="Helical" evidence="5">
    <location>
        <begin position="124"/>
        <end position="142"/>
    </location>
</feature>
<feature type="domain" description="NnrU" evidence="6">
    <location>
        <begin position="4"/>
        <end position="184"/>
    </location>
</feature>
<dbReference type="Pfam" id="PF07298">
    <property type="entry name" value="NnrU"/>
    <property type="match status" value="1"/>
</dbReference>
<keyword evidence="8" id="KW-1185">Reference proteome</keyword>
<evidence type="ECO:0000256" key="2">
    <source>
        <dbReference type="ARBA" id="ARBA00022692"/>
    </source>
</evidence>
<evidence type="ECO:0000259" key="6">
    <source>
        <dbReference type="Pfam" id="PF07298"/>
    </source>
</evidence>
<evidence type="ECO:0000313" key="8">
    <source>
        <dbReference type="Proteomes" id="UP001595607"/>
    </source>
</evidence>
<feature type="transmembrane region" description="Helical" evidence="5">
    <location>
        <begin position="35"/>
        <end position="54"/>
    </location>
</feature>
<comment type="caution">
    <text evidence="7">The sequence shown here is derived from an EMBL/GenBank/DDBJ whole genome shotgun (WGS) entry which is preliminary data.</text>
</comment>
<name>A0ABV7MBN9_9PROT</name>
<dbReference type="RefSeq" id="WP_189573392.1">
    <property type="nucleotide sequence ID" value="NZ_BMXU01000001.1"/>
</dbReference>